<comment type="caution">
    <text evidence="1">The sequence shown here is derived from an EMBL/GenBank/DDBJ whole genome shotgun (WGS) entry which is preliminary data.</text>
</comment>
<organism evidence="1 2">
    <name type="scientific">Trypanosoma equiperdum</name>
    <dbReference type="NCBI Taxonomy" id="5694"/>
    <lineage>
        <taxon>Eukaryota</taxon>
        <taxon>Discoba</taxon>
        <taxon>Euglenozoa</taxon>
        <taxon>Kinetoplastea</taxon>
        <taxon>Metakinetoplastina</taxon>
        <taxon>Trypanosomatida</taxon>
        <taxon>Trypanosomatidae</taxon>
        <taxon>Trypanosoma</taxon>
    </lineage>
</organism>
<evidence type="ECO:0000313" key="2">
    <source>
        <dbReference type="Proteomes" id="UP000195570"/>
    </source>
</evidence>
<dbReference type="InterPro" id="IPR002885">
    <property type="entry name" value="PPR_rpt"/>
</dbReference>
<dbReference type="Proteomes" id="UP000195570">
    <property type="component" value="Unassembled WGS sequence"/>
</dbReference>
<dbReference type="Pfam" id="PF13812">
    <property type="entry name" value="PPR_3"/>
    <property type="match status" value="1"/>
</dbReference>
<dbReference type="InterPro" id="IPR011990">
    <property type="entry name" value="TPR-like_helical_dom_sf"/>
</dbReference>
<dbReference type="EMBL" id="CZPT02000476">
    <property type="protein sequence ID" value="SCU65998.1"/>
    <property type="molecule type" value="Genomic_DNA"/>
</dbReference>
<accession>A0A1G4I2H3</accession>
<evidence type="ECO:0000313" key="1">
    <source>
        <dbReference type="EMBL" id="SCU65998.1"/>
    </source>
</evidence>
<dbReference type="GeneID" id="92379794"/>
<sequence>MPPLTLEQVLARSMRLPRRIGTKLAGGASSGESLGVSPKFGVGKTAHGGDDVSSLFSLLEKRDEAVAAGRPSIHQSNNLIRNGQDLLAYLQVAKRMRAWEDALKSFSDVTRILKVSQLDEQGTVFLSLQQNDPSTCSGDKGTGVTANVAHITVLLETCARAGQWHLVEQLGEIFRGHTPKVLTDAVALLANTRRDDVVDGHYGWQRAIQFIRDRIPLEEQPVEAYNACLSACEKALDWEGALAVVRLMGPNPLQKLDMNSLQLATLPSSAPACEALTEVGTPVAVDESQEDAEIPKLQPPQPNVVTYATLLSVLDQSGKERLAREVLQRLPALEREEITAAYAALIHVWSEQKYRQRRWRF</sequence>
<dbReference type="AlphaFoldDB" id="A0A1G4I2H3"/>
<dbReference type="VEuPathDB" id="TriTrypDB:TEOVI_000585500"/>
<keyword evidence="2" id="KW-1185">Reference proteome</keyword>
<gene>
    <name evidence="1" type="ORF">TEOVI_000585500</name>
</gene>
<reference evidence="1" key="1">
    <citation type="submission" date="2016-09" db="EMBL/GenBank/DDBJ databases">
        <authorList>
            <person name="Hebert L."/>
            <person name="Moumen B."/>
        </authorList>
    </citation>
    <scope>NUCLEOTIDE SEQUENCE [LARGE SCALE GENOMIC DNA]</scope>
    <source>
        <strain evidence="1">OVI</strain>
    </source>
</reference>
<dbReference type="Gene3D" id="1.25.40.10">
    <property type="entry name" value="Tetratricopeptide repeat domain"/>
    <property type="match status" value="1"/>
</dbReference>
<proteinExistence type="predicted"/>
<protein>
    <submittedName>
        <fullName evidence="1">Pentatricopeptide repeat domain containing protein, putative</fullName>
    </submittedName>
</protein>
<name>A0A1G4I2H3_TRYEQ</name>
<dbReference type="RefSeq" id="XP_067077502.1">
    <property type="nucleotide sequence ID" value="XM_067221401.1"/>
</dbReference>